<gene>
    <name evidence="2" type="ORF">KHB02_13805</name>
</gene>
<protein>
    <submittedName>
        <fullName evidence="2">Pr6Pr family membrane protein</fullName>
    </submittedName>
</protein>
<dbReference type="AlphaFoldDB" id="A0A942Y9M5"/>
<name>A0A942Y9M5_9BACI</name>
<accession>A0A942Y9M5</accession>
<organism evidence="2">
    <name type="scientific">Neobacillus citreus</name>
    <dbReference type="NCBI Taxonomy" id="2833578"/>
    <lineage>
        <taxon>Bacteria</taxon>
        <taxon>Bacillati</taxon>
        <taxon>Bacillota</taxon>
        <taxon>Bacilli</taxon>
        <taxon>Bacillales</taxon>
        <taxon>Bacillaceae</taxon>
        <taxon>Neobacillus</taxon>
    </lineage>
</organism>
<comment type="caution">
    <text evidence="2">The sequence shown here is derived from an EMBL/GenBank/DDBJ whole genome shotgun (WGS) entry which is preliminary data.</text>
</comment>
<sequence>MQRVLAAFRIVLAAASLAGIVVQLVLSVQASFGIVDFFSYFTILGNLFASVVFVVAAVRSLRGVPSTPGWELTRGAAVVYIAFVGVVFNTLLVGADLGELRPWINVVHHMVMPVAVVLDWLVDPPRYRIPVWTVPAAVTVPAVYTAYTLVRGPVTGFIPYPFFDPDAVGGYGAVALYCAGLLVGFLVLAALTRWAGNALGRRAAVRRGASRTL</sequence>
<feature type="transmembrane region" description="Helical" evidence="1">
    <location>
        <begin position="103"/>
        <end position="122"/>
    </location>
</feature>
<keyword evidence="1" id="KW-1133">Transmembrane helix</keyword>
<dbReference type="NCBIfam" id="NF038065">
    <property type="entry name" value="Pr6Pr"/>
    <property type="match status" value="1"/>
</dbReference>
<reference evidence="2" key="1">
    <citation type="submission" date="2021-05" db="EMBL/GenBank/DDBJ databases">
        <title>Novel Bacillus species.</title>
        <authorList>
            <person name="Liu G."/>
        </authorList>
    </citation>
    <scope>NUCLEOTIDE SEQUENCE</scope>
    <source>
        <strain evidence="2">FJAT-50051</strain>
    </source>
</reference>
<feature type="transmembrane region" description="Helical" evidence="1">
    <location>
        <begin position="129"/>
        <end position="150"/>
    </location>
</feature>
<dbReference type="EMBL" id="JAGYPE010000002">
    <property type="protein sequence ID" value="MBS4182468.1"/>
    <property type="molecule type" value="Genomic_DNA"/>
</dbReference>
<evidence type="ECO:0000313" key="2">
    <source>
        <dbReference type="EMBL" id="MBS4182468.1"/>
    </source>
</evidence>
<feature type="transmembrane region" description="Helical" evidence="1">
    <location>
        <begin position="78"/>
        <end position="97"/>
    </location>
</feature>
<keyword evidence="1" id="KW-0812">Transmembrane</keyword>
<feature type="transmembrane region" description="Helical" evidence="1">
    <location>
        <begin position="37"/>
        <end position="58"/>
    </location>
</feature>
<feature type="transmembrane region" description="Helical" evidence="1">
    <location>
        <begin position="170"/>
        <end position="192"/>
    </location>
</feature>
<proteinExistence type="predicted"/>
<dbReference type="InterPro" id="IPR049713">
    <property type="entry name" value="Pr6Pr-like"/>
</dbReference>
<evidence type="ECO:0000256" key="1">
    <source>
        <dbReference type="SAM" id="Phobius"/>
    </source>
</evidence>
<keyword evidence="1" id="KW-0472">Membrane</keyword>